<dbReference type="PANTHER" id="PTHR33609:SF5">
    <property type="entry name" value="LOW CALCIUM RESPONSE LOCUS PROTEIN S"/>
    <property type="match status" value="1"/>
</dbReference>
<dbReference type="InterPro" id="IPR002514">
    <property type="entry name" value="Transposase_8"/>
</dbReference>
<dbReference type="Proteomes" id="UP000261295">
    <property type="component" value="Unassembled WGS sequence"/>
</dbReference>
<dbReference type="GO" id="GO:0004803">
    <property type="term" value="F:transposase activity"/>
    <property type="evidence" value="ECO:0007669"/>
    <property type="project" value="InterPro"/>
</dbReference>
<dbReference type="GO" id="GO:0006313">
    <property type="term" value="P:DNA transposition"/>
    <property type="evidence" value="ECO:0007669"/>
    <property type="project" value="InterPro"/>
</dbReference>
<dbReference type="PANTHER" id="PTHR33609">
    <property type="entry name" value="LOW CALCIUM RESPONSE LOCUS PROTEIN S"/>
    <property type="match status" value="1"/>
</dbReference>
<evidence type="ECO:0000313" key="2">
    <source>
        <dbReference type="EMBL" id="RGM51416.1"/>
    </source>
</evidence>
<name>A0A3E4XAE3_BACUN</name>
<dbReference type="InterPro" id="IPR052546">
    <property type="entry name" value="Transposase_8_domain"/>
</dbReference>
<evidence type="ECO:0000256" key="1">
    <source>
        <dbReference type="SAM" id="Coils"/>
    </source>
</evidence>
<dbReference type="AlphaFoldDB" id="A0A3E4XAE3"/>
<protein>
    <submittedName>
        <fullName evidence="2">Transposase</fullName>
    </submittedName>
</protein>
<comment type="caution">
    <text evidence="2">The sequence shown here is derived from an EMBL/GenBank/DDBJ whole genome shotgun (WGS) entry which is preliminary data.</text>
</comment>
<organism evidence="2 3">
    <name type="scientific">Bacteroides uniformis</name>
    <dbReference type="NCBI Taxonomy" id="820"/>
    <lineage>
        <taxon>Bacteria</taxon>
        <taxon>Pseudomonadati</taxon>
        <taxon>Bacteroidota</taxon>
        <taxon>Bacteroidia</taxon>
        <taxon>Bacteroidales</taxon>
        <taxon>Bacteroidaceae</taxon>
        <taxon>Bacteroides</taxon>
    </lineage>
</organism>
<dbReference type="SUPFAM" id="SSF46689">
    <property type="entry name" value="Homeodomain-like"/>
    <property type="match status" value="1"/>
</dbReference>
<dbReference type="InterPro" id="IPR009057">
    <property type="entry name" value="Homeodomain-like_sf"/>
</dbReference>
<reference evidence="2 3" key="1">
    <citation type="submission" date="2018-08" db="EMBL/GenBank/DDBJ databases">
        <title>A genome reference for cultivated species of the human gut microbiota.</title>
        <authorList>
            <person name="Zou Y."/>
            <person name="Xue W."/>
            <person name="Luo G."/>
        </authorList>
    </citation>
    <scope>NUCLEOTIDE SEQUENCE [LARGE SCALE GENOMIC DNA]</scope>
    <source>
        <strain evidence="2 3">OM07-9</strain>
    </source>
</reference>
<proteinExistence type="predicted"/>
<dbReference type="EMBL" id="QSTL01000028">
    <property type="protein sequence ID" value="RGM51416.1"/>
    <property type="molecule type" value="Genomic_DNA"/>
</dbReference>
<keyword evidence="1" id="KW-0175">Coiled coil</keyword>
<dbReference type="GO" id="GO:0003677">
    <property type="term" value="F:DNA binding"/>
    <property type="evidence" value="ECO:0007669"/>
    <property type="project" value="InterPro"/>
</dbReference>
<sequence>MKKSIHSESEMVKAVKELESGISAEVVARGHGVTRVTLYNWKSKYSGMDVNQVRRLKELEEENRKLKQMYADLALDNRILRDVIKKNSRARDKEIDSSRAC</sequence>
<dbReference type="RefSeq" id="WP_117749912.1">
    <property type="nucleotide sequence ID" value="NZ_JADMZQ010000082.1"/>
</dbReference>
<feature type="coiled-coil region" evidence="1">
    <location>
        <begin position="49"/>
        <end position="76"/>
    </location>
</feature>
<accession>A0A3E4XAE3</accession>
<evidence type="ECO:0000313" key="3">
    <source>
        <dbReference type="Proteomes" id="UP000261295"/>
    </source>
</evidence>
<gene>
    <name evidence="2" type="ORF">DXC07_19195</name>
</gene>
<dbReference type="Pfam" id="PF01527">
    <property type="entry name" value="HTH_Tnp_1"/>
    <property type="match status" value="1"/>
</dbReference>